<reference evidence="1" key="1">
    <citation type="submission" date="2014-11" db="EMBL/GenBank/DDBJ databases">
        <authorList>
            <person name="Amaro Gonzalez C."/>
        </authorList>
    </citation>
    <scope>NUCLEOTIDE SEQUENCE</scope>
</reference>
<accession>A0A0E9V7C8</accession>
<proteinExistence type="predicted"/>
<evidence type="ECO:0000313" key="1">
    <source>
        <dbReference type="EMBL" id="JAH73345.1"/>
    </source>
</evidence>
<dbReference type="AlphaFoldDB" id="A0A0E9V7C8"/>
<dbReference type="EMBL" id="GBXM01035232">
    <property type="protein sequence ID" value="JAH73345.1"/>
    <property type="molecule type" value="Transcribed_RNA"/>
</dbReference>
<name>A0A0E9V7C8_ANGAN</name>
<reference evidence="1" key="2">
    <citation type="journal article" date="2015" name="Fish Shellfish Immunol.">
        <title>Early steps in the European eel (Anguilla anguilla)-Vibrio vulnificus interaction in the gills: Role of the RtxA13 toxin.</title>
        <authorList>
            <person name="Callol A."/>
            <person name="Pajuelo D."/>
            <person name="Ebbesson L."/>
            <person name="Teles M."/>
            <person name="MacKenzie S."/>
            <person name="Amaro C."/>
        </authorList>
    </citation>
    <scope>NUCLEOTIDE SEQUENCE</scope>
</reference>
<sequence>MVCVTSTSNTSSLDAHTQFVIIPIMS</sequence>
<organism evidence="1">
    <name type="scientific">Anguilla anguilla</name>
    <name type="common">European freshwater eel</name>
    <name type="synonym">Muraena anguilla</name>
    <dbReference type="NCBI Taxonomy" id="7936"/>
    <lineage>
        <taxon>Eukaryota</taxon>
        <taxon>Metazoa</taxon>
        <taxon>Chordata</taxon>
        <taxon>Craniata</taxon>
        <taxon>Vertebrata</taxon>
        <taxon>Euteleostomi</taxon>
        <taxon>Actinopterygii</taxon>
        <taxon>Neopterygii</taxon>
        <taxon>Teleostei</taxon>
        <taxon>Anguilliformes</taxon>
        <taxon>Anguillidae</taxon>
        <taxon>Anguilla</taxon>
    </lineage>
</organism>
<protein>
    <submittedName>
        <fullName evidence="1">Uncharacterized protein</fullName>
    </submittedName>
</protein>